<dbReference type="RefSeq" id="XP_056035658.1">
    <property type="nucleotide sequence ID" value="XM_056179996.1"/>
</dbReference>
<feature type="compositionally biased region" description="Polar residues" evidence="1">
    <location>
        <begin position="632"/>
        <end position="641"/>
    </location>
</feature>
<sequence length="641" mass="67733">MPMPGSANQEPLAEAETNMLQRLEQLQMQTSNILKKLHSTTTFSETSSADHVNENGIVAASSTSAMPSDNIDSLTEAMVNVKIDEDQKKQEFATNSNTEDTPSQEQQETPQIPTSISPSKTKVKARAIRPSTKPTRESLSTDQHQRTLPSRLSGRLSTGVQDTRLSSPGISPSPVRPPSSLASRSSLPSSACPKVALSTPKSPALVNPQVARSRSSLGVRPPSRITVNSTSIAQDTAPKVQSKPSNGEKVSSPGASPKVSARRTSGVSIVRPATRAATTRPMSRSTGSSSVGIRGNQPTTQTPTVPKAKTNVHANILRPSTSAYTVRPGSRILRDPDPSRDSSRHPPTSSLRNNSSLAVPSPPIGTVNRSPSRLGQTGANIRNPSAKVIRPSTAADVRSPSRSTTATRTPSRLGHTGAPIKNPNVRVVRPGTAAAVHSPARSTIPRAPSRLDQTEATVKKSNVRVMRPGTAAGTRSPSRITAPRTPSRLGQAGPDTKKSNVKIVRPGTAAGVRSPSNAAAPRAPSRLEQTGVNAKNSSAKIMRPGTASGIRSPSRLAQASVPSKTPINGVRAKASNVERPTSSLRIHAPSRPLQRPSIIRPTTSLRHERSKVQGISSPLPEDIDVSKKCESNESLDLNKIN</sequence>
<feature type="compositionally biased region" description="Low complexity" evidence="1">
    <location>
        <begin position="398"/>
        <end position="412"/>
    </location>
</feature>
<accession>A0AAE9W7W4</accession>
<organism evidence="2 3">
    <name type="scientific">Schizosaccharomyces osmophilus</name>
    <dbReference type="NCBI Taxonomy" id="2545709"/>
    <lineage>
        <taxon>Eukaryota</taxon>
        <taxon>Fungi</taxon>
        <taxon>Dikarya</taxon>
        <taxon>Ascomycota</taxon>
        <taxon>Taphrinomycotina</taxon>
        <taxon>Schizosaccharomycetes</taxon>
        <taxon>Schizosaccharomycetales</taxon>
        <taxon>Schizosaccharomycetaceae</taxon>
        <taxon>Schizosaccharomyces</taxon>
    </lineage>
</organism>
<feature type="compositionally biased region" description="Polar residues" evidence="1">
    <location>
        <begin position="92"/>
        <end position="120"/>
    </location>
</feature>
<evidence type="ECO:0000313" key="2">
    <source>
        <dbReference type="EMBL" id="WBW71415.1"/>
    </source>
</evidence>
<protein>
    <submittedName>
        <fullName evidence="2">Mitochondrial microtubule binder Mmb1</fullName>
    </submittedName>
</protein>
<feature type="compositionally biased region" description="Polar residues" evidence="1">
    <location>
        <begin position="549"/>
        <end position="566"/>
    </location>
</feature>
<feature type="compositionally biased region" description="Low complexity" evidence="1">
    <location>
        <begin position="166"/>
        <end position="193"/>
    </location>
</feature>
<feature type="compositionally biased region" description="Polar residues" evidence="1">
    <location>
        <begin position="137"/>
        <end position="165"/>
    </location>
</feature>
<gene>
    <name evidence="2" type="primary">mmb1</name>
    <name evidence="2" type="ORF">SOMG_01203</name>
</gene>
<evidence type="ECO:0000256" key="1">
    <source>
        <dbReference type="SAM" id="MobiDB-lite"/>
    </source>
</evidence>
<proteinExistence type="predicted"/>
<dbReference type="KEGG" id="som:SOMG_01203"/>
<feature type="compositionally biased region" description="Basic and acidic residues" evidence="1">
    <location>
        <begin position="332"/>
        <end position="344"/>
    </location>
</feature>
<dbReference type="EMBL" id="CP115611">
    <property type="protein sequence ID" value="WBW71415.1"/>
    <property type="molecule type" value="Genomic_DNA"/>
</dbReference>
<keyword evidence="3" id="KW-1185">Reference proteome</keyword>
<evidence type="ECO:0000313" key="3">
    <source>
        <dbReference type="Proteomes" id="UP001212411"/>
    </source>
</evidence>
<dbReference type="Proteomes" id="UP001212411">
    <property type="component" value="Chromosome 1"/>
</dbReference>
<feature type="region of interest" description="Disordered" evidence="1">
    <location>
        <begin position="85"/>
        <end position="424"/>
    </location>
</feature>
<dbReference type="GeneID" id="80874685"/>
<feature type="compositionally biased region" description="Polar residues" evidence="1">
    <location>
        <begin position="527"/>
        <end position="539"/>
    </location>
</feature>
<feature type="compositionally biased region" description="Polar residues" evidence="1">
    <location>
        <begin position="367"/>
        <end position="383"/>
    </location>
</feature>
<name>A0AAE9W7W4_9SCHI</name>
<feature type="compositionally biased region" description="Polar residues" evidence="1">
    <location>
        <begin position="225"/>
        <end position="234"/>
    </location>
</feature>
<feature type="compositionally biased region" description="Low complexity" evidence="1">
    <location>
        <begin position="513"/>
        <end position="526"/>
    </location>
</feature>
<dbReference type="AlphaFoldDB" id="A0AAE9W7W4"/>
<feature type="compositionally biased region" description="Polar residues" evidence="1">
    <location>
        <begin position="276"/>
        <end position="304"/>
    </location>
</feature>
<feature type="region of interest" description="Disordered" evidence="1">
    <location>
        <begin position="468"/>
        <end position="641"/>
    </location>
</feature>
<reference evidence="2 3" key="1">
    <citation type="journal article" date="2023" name="G3 (Bethesda)">
        <title>A high-quality reference genome for the fission yeast Schizosaccharomyces osmophilus.</title>
        <authorList>
            <person name="Jia G.S."/>
            <person name="Zhang W.C."/>
            <person name="Liang Y."/>
            <person name="Liu X.H."/>
            <person name="Rhind N."/>
            <person name="Pidoux A."/>
            <person name="Brysch-Herzberg M."/>
            <person name="Du L.L."/>
        </authorList>
    </citation>
    <scope>NUCLEOTIDE SEQUENCE [LARGE SCALE GENOMIC DNA]</scope>
    <source>
        <strain evidence="2 3">CBS 15793</strain>
    </source>
</reference>